<organism evidence="3 4">
    <name type="scientific">Fusarium longipes</name>
    <dbReference type="NCBI Taxonomy" id="694270"/>
    <lineage>
        <taxon>Eukaryota</taxon>
        <taxon>Fungi</taxon>
        <taxon>Dikarya</taxon>
        <taxon>Ascomycota</taxon>
        <taxon>Pezizomycotina</taxon>
        <taxon>Sordariomycetes</taxon>
        <taxon>Hypocreomycetidae</taxon>
        <taxon>Hypocreales</taxon>
        <taxon>Nectriaceae</taxon>
        <taxon>Fusarium</taxon>
    </lineage>
</organism>
<accession>A0A395S8V3</accession>
<dbReference type="AlphaFoldDB" id="A0A395S8V3"/>
<name>A0A395S8V3_9HYPO</name>
<feature type="compositionally biased region" description="Polar residues" evidence="2">
    <location>
        <begin position="418"/>
        <end position="440"/>
    </location>
</feature>
<evidence type="ECO:0000256" key="1">
    <source>
        <dbReference type="SAM" id="Coils"/>
    </source>
</evidence>
<gene>
    <name evidence="3" type="ORF">FLONG3_8138</name>
</gene>
<reference evidence="3 4" key="1">
    <citation type="journal article" date="2018" name="PLoS Pathog.">
        <title>Evolution of structural diversity of trichothecenes, a family of toxins produced by plant pathogenic and entomopathogenic fungi.</title>
        <authorList>
            <person name="Proctor R.H."/>
            <person name="McCormick S.P."/>
            <person name="Kim H.S."/>
            <person name="Cardoza R.E."/>
            <person name="Stanley A.M."/>
            <person name="Lindo L."/>
            <person name="Kelly A."/>
            <person name="Brown D.W."/>
            <person name="Lee T."/>
            <person name="Vaughan M.M."/>
            <person name="Alexander N.J."/>
            <person name="Busman M."/>
            <person name="Gutierrez S."/>
        </authorList>
    </citation>
    <scope>NUCLEOTIDE SEQUENCE [LARGE SCALE GENOMIC DNA]</scope>
    <source>
        <strain evidence="3 4">NRRL 20695</strain>
    </source>
</reference>
<keyword evidence="4" id="KW-1185">Reference proteome</keyword>
<evidence type="ECO:0000313" key="4">
    <source>
        <dbReference type="Proteomes" id="UP000266234"/>
    </source>
</evidence>
<keyword evidence="1" id="KW-0175">Coiled coil</keyword>
<sequence length="449" mass="51148">MAESCATAGQPQAYRRYYSEPRPDTKLPPLNYSQEGHIHLVPGESYCRWRHPITAVICKNAASFGTIELRDHYRLDHGCKVASDDHPLFNGMNDTRYQQVMRENPCKDPEDLIELTLFPTGWYTDMLHGNMPPWPPATEQRDFHDSSSNKPQPKEETSMQASSEIQAQPRGHIEESPVSEVPADRQACSGGEEKQSFDLKFEDLPLGTQGESDRHSAVRLCTLFKQHQASMPSRVQSKLLQLLTSGHFQHNEKSILHPLKHQLSMDMYDEDTREVKWINVTYERWFILVGIYGWATLRERADGVRKAVLMRYGEPLDRDLTFKNSSDNSGSLVRPFLSQLGDEISTWGPMARRHEHTIQQHEQTILSQSANIQRLQAMNLAQQEQIDKLNAIVGIQSRIESHEDMIDNGNNVHRGREASQSLDRCNLDSSNSGASVQDSTPARKRVRHG</sequence>
<feature type="compositionally biased region" description="Basic and acidic residues" evidence="2">
    <location>
        <begin position="139"/>
        <end position="157"/>
    </location>
</feature>
<feature type="coiled-coil region" evidence="1">
    <location>
        <begin position="358"/>
        <end position="392"/>
    </location>
</feature>
<feature type="region of interest" description="Disordered" evidence="2">
    <location>
        <begin position="406"/>
        <end position="449"/>
    </location>
</feature>
<comment type="caution">
    <text evidence="3">The sequence shown here is derived from an EMBL/GenBank/DDBJ whole genome shotgun (WGS) entry which is preliminary data.</text>
</comment>
<evidence type="ECO:0000256" key="2">
    <source>
        <dbReference type="SAM" id="MobiDB-lite"/>
    </source>
</evidence>
<evidence type="ECO:0000313" key="3">
    <source>
        <dbReference type="EMBL" id="RGP68499.1"/>
    </source>
</evidence>
<feature type="region of interest" description="Disordered" evidence="2">
    <location>
        <begin position="129"/>
        <end position="194"/>
    </location>
</feature>
<protein>
    <submittedName>
        <fullName evidence="3">Uncharacterized protein</fullName>
    </submittedName>
</protein>
<dbReference type="OrthoDB" id="4970011at2759"/>
<dbReference type="EMBL" id="PXOG01000192">
    <property type="protein sequence ID" value="RGP68499.1"/>
    <property type="molecule type" value="Genomic_DNA"/>
</dbReference>
<proteinExistence type="predicted"/>
<dbReference type="Proteomes" id="UP000266234">
    <property type="component" value="Unassembled WGS sequence"/>
</dbReference>